<reference evidence="3 4" key="1">
    <citation type="submission" date="2021-04" db="EMBL/GenBank/DDBJ databases">
        <authorList>
            <person name="Bliznina A."/>
        </authorList>
    </citation>
    <scope>NUCLEOTIDE SEQUENCE [LARGE SCALE GENOMIC DNA]</scope>
</reference>
<dbReference type="PANTHER" id="PTHR24104">
    <property type="entry name" value="E3 UBIQUITIN-PROTEIN LIGASE NHLRC1-RELATED"/>
    <property type="match status" value="1"/>
</dbReference>
<dbReference type="InterPro" id="IPR050952">
    <property type="entry name" value="TRIM-NHL_E3_ligases"/>
</dbReference>
<dbReference type="EMBL" id="OU015569">
    <property type="protein sequence ID" value="CAG5095277.1"/>
    <property type="molecule type" value="Genomic_DNA"/>
</dbReference>
<protein>
    <submittedName>
        <fullName evidence="3">Oidioi.mRNA.OKI2018_I69.XSR.g14113.t1.cds</fullName>
    </submittedName>
</protein>
<feature type="compositionally biased region" description="Polar residues" evidence="2">
    <location>
        <begin position="65"/>
        <end position="80"/>
    </location>
</feature>
<accession>A0ABN7S8Z6</accession>
<dbReference type="PANTHER" id="PTHR24104:SF47">
    <property type="entry name" value="E3 UBIQUITIN-PROTEIN LIGASE NHLRC1"/>
    <property type="match status" value="1"/>
</dbReference>
<dbReference type="InterPro" id="IPR001258">
    <property type="entry name" value="NHL_repeat"/>
</dbReference>
<gene>
    <name evidence="3" type="ORF">OKIOD_LOCUS5671</name>
</gene>
<feature type="compositionally biased region" description="Low complexity" evidence="2">
    <location>
        <begin position="124"/>
        <end position="136"/>
    </location>
</feature>
<name>A0ABN7S8Z6_OIKDI</name>
<dbReference type="InterPro" id="IPR011042">
    <property type="entry name" value="6-blade_b-propeller_TolB-like"/>
</dbReference>
<feature type="compositionally biased region" description="Polar residues" evidence="2">
    <location>
        <begin position="19"/>
        <end position="28"/>
    </location>
</feature>
<organism evidence="3 4">
    <name type="scientific">Oikopleura dioica</name>
    <name type="common">Tunicate</name>
    <dbReference type="NCBI Taxonomy" id="34765"/>
    <lineage>
        <taxon>Eukaryota</taxon>
        <taxon>Metazoa</taxon>
        <taxon>Chordata</taxon>
        <taxon>Tunicata</taxon>
        <taxon>Appendicularia</taxon>
        <taxon>Copelata</taxon>
        <taxon>Oikopleuridae</taxon>
        <taxon>Oikopleura</taxon>
    </lineage>
</organism>
<feature type="region of interest" description="Disordered" evidence="2">
    <location>
        <begin position="123"/>
        <end position="174"/>
    </location>
</feature>
<dbReference type="Gene3D" id="2.120.10.30">
    <property type="entry name" value="TolB, C-terminal domain"/>
    <property type="match status" value="2"/>
</dbReference>
<proteinExistence type="predicted"/>
<dbReference type="Proteomes" id="UP001158576">
    <property type="component" value="Chromosome XSR"/>
</dbReference>
<evidence type="ECO:0000256" key="1">
    <source>
        <dbReference type="ARBA" id="ARBA00022737"/>
    </source>
</evidence>
<evidence type="ECO:0000256" key="2">
    <source>
        <dbReference type="SAM" id="MobiDB-lite"/>
    </source>
</evidence>
<keyword evidence="1" id="KW-0677">Repeat</keyword>
<evidence type="ECO:0000313" key="3">
    <source>
        <dbReference type="EMBL" id="CAG5095277.1"/>
    </source>
</evidence>
<feature type="region of interest" description="Disordered" evidence="2">
    <location>
        <begin position="12"/>
        <end position="95"/>
    </location>
</feature>
<dbReference type="Pfam" id="PF01436">
    <property type="entry name" value="NHL"/>
    <property type="match status" value="1"/>
</dbReference>
<evidence type="ECO:0000313" key="4">
    <source>
        <dbReference type="Proteomes" id="UP001158576"/>
    </source>
</evidence>
<sequence length="454" mass="49823">MTAEIKVVKKVNFLEAPDPSSSTDSNASDFDISDMPDVPGDVVEHNRSTKSSSSKIKYEIENLRAGSTSSIGSEAMSSYMSEEDDDFDPSENLSANFSRSNKIGVTRWDSNVSTLTGIRPFYQKKLPSPKKSSPPSIGRTFSTGSLKRRAPPPPSKPKENSTIPRAKTPQFENRPIVHESPFNLQPIRVLGAKGKGNGAFLRPPKGITLIPGGGCWAVDKGRVVVFNSSWEATEPIKINAAAKPTCLTVTPDKSIAMVCKRTVTLWTASGTLTSTFTHPDFKDLHGVCIDREGRYVLTDLEKNSVTVFGATGKLFSFGSFGPKNDQFKSPSYVTTGPDNRIYVSDHHNHCVKIFSDKGEFLSRFGRKGRGDGELSFPEGIVFLDWANGLLVADEGNNRIDFYTAEGKFRNHILVEVDGIIAPRVLVINEDRLLMVSSQSHHIKLFDLSAIRFAT</sequence>
<dbReference type="SUPFAM" id="SSF101898">
    <property type="entry name" value="NHL repeat"/>
    <property type="match status" value="1"/>
</dbReference>
<keyword evidence="4" id="KW-1185">Reference proteome</keyword>